<evidence type="ECO:0008006" key="3">
    <source>
        <dbReference type="Google" id="ProtNLM"/>
    </source>
</evidence>
<evidence type="ECO:0000313" key="2">
    <source>
        <dbReference type="Proteomes" id="UP001501742"/>
    </source>
</evidence>
<organism evidence="1 2">
    <name type="scientific">Curtobacterium herbarum</name>
    <dbReference type="NCBI Taxonomy" id="150122"/>
    <lineage>
        <taxon>Bacteria</taxon>
        <taxon>Bacillati</taxon>
        <taxon>Actinomycetota</taxon>
        <taxon>Actinomycetes</taxon>
        <taxon>Micrococcales</taxon>
        <taxon>Microbacteriaceae</taxon>
        <taxon>Curtobacterium</taxon>
    </lineage>
</organism>
<keyword evidence="2" id="KW-1185">Reference proteome</keyword>
<proteinExistence type="predicted"/>
<reference evidence="2" key="1">
    <citation type="journal article" date="2019" name="Int. J. Syst. Evol. Microbiol.">
        <title>The Global Catalogue of Microorganisms (GCM) 10K type strain sequencing project: providing services to taxonomists for standard genome sequencing and annotation.</title>
        <authorList>
            <consortium name="The Broad Institute Genomics Platform"/>
            <consortium name="The Broad Institute Genome Sequencing Center for Infectious Disease"/>
            <person name="Wu L."/>
            <person name="Ma J."/>
        </authorList>
    </citation>
    <scope>NUCLEOTIDE SEQUENCE [LARGE SCALE GENOMIC DNA]</scope>
    <source>
        <strain evidence="2">JCM 12140</strain>
    </source>
</reference>
<dbReference type="EMBL" id="BAAAJX010000005">
    <property type="protein sequence ID" value="GAA1493054.1"/>
    <property type="molecule type" value="Genomic_DNA"/>
</dbReference>
<evidence type="ECO:0000313" key="1">
    <source>
        <dbReference type="EMBL" id="GAA1493054.1"/>
    </source>
</evidence>
<sequence>MQHATTTGTTGRRASDAGRLRTRSVVAASVVALTLALTACTGSGHVKPEEAKKSIVSVVDETTRSVGGHWKVYSEPTAESCTEAADDGLTYTYILMQDRPRTDPAKAVAAVEKLWKDRGMTTERYRSGAADPILGVRGRGGPATSMDFLADARRFSVVGVSECAAGSAVEERRRQSTSSPTP</sequence>
<name>A0ABP4K2K0_9MICO</name>
<accession>A0ABP4K2K0</accession>
<protein>
    <recommendedName>
        <fullName evidence="3">Lipoprotein</fullName>
    </recommendedName>
</protein>
<gene>
    <name evidence="1" type="ORF">GCM10009627_14000</name>
</gene>
<dbReference type="RefSeq" id="WP_204606575.1">
    <property type="nucleotide sequence ID" value="NZ_BAAAJX010000005.1"/>
</dbReference>
<comment type="caution">
    <text evidence="1">The sequence shown here is derived from an EMBL/GenBank/DDBJ whole genome shotgun (WGS) entry which is preliminary data.</text>
</comment>
<dbReference type="Proteomes" id="UP001501742">
    <property type="component" value="Unassembled WGS sequence"/>
</dbReference>